<dbReference type="OrthoDB" id="9811121at2"/>
<evidence type="ECO:0000313" key="4">
    <source>
        <dbReference type="Proteomes" id="UP000000323"/>
    </source>
</evidence>
<dbReference type="SUPFAM" id="SSF56317">
    <property type="entry name" value="Carbon-nitrogen hydrolase"/>
    <property type="match status" value="1"/>
</dbReference>
<dbReference type="EMBL" id="CP001826">
    <property type="protein sequence ID" value="ACZ43163.1"/>
    <property type="molecule type" value="Genomic_DNA"/>
</dbReference>
<dbReference type="Gene3D" id="3.60.110.10">
    <property type="entry name" value="Carbon-nitrogen hydrolase"/>
    <property type="match status" value="1"/>
</dbReference>
<dbReference type="GO" id="GO:0016811">
    <property type="term" value="F:hydrolase activity, acting on carbon-nitrogen (but not peptide) bonds, in linear amides"/>
    <property type="evidence" value="ECO:0007669"/>
    <property type="project" value="TreeGrafter"/>
</dbReference>
<dbReference type="STRING" id="525904.Tter_2264"/>
<dbReference type="InterPro" id="IPR036526">
    <property type="entry name" value="C-N_Hydrolase_sf"/>
</dbReference>
<evidence type="ECO:0000259" key="2">
    <source>
        <dbReference type="PROSITE" id="PS50263"/>
    </source>
</evidence>
<dbReference type="HOGENOM" id="CLU_069346_0_0_0"/>
<dbReference type="Pfam" id="PF00795">
    <property type="entry name" value="CN_hydrolase"/>
    <property type="match status" value="1"/>
</dbReference>
<proteinExistence type="predicted"/>
<dbReference type="PANTHER" id="PTHR43674:SF13">
    <property type="entry name" value="CN HYDROLASE DOMAIN-CONTAINING PROTEIN"/>
    <property type="match status" value="1"/>
</dbReference>
<evidence type="ECO:0000313" key="3">
    <source>
        <dbReference type="EMBL" id="ACZ43163.1"/>
    </source>
</evidence>
<accession>D1CHE2</accession>
<keyword evidence="1" id="KW-0378">Hydrolase</keyword>
<dbReference type="PROSITE" id="PS50263">
    <property type="entry name" value="CN_HYDROLASE"/>
    <property type="match status" value="1"/>
</dbReference>
<keyword evidence="3" id="KW-0449">Lipoprotein</keyword>
<sequence length="331" mass="36843">MHASQIQLVAIQMQLRPEDYRSPQSFERKVSSLMAQLAPHLRDGLPTLVAWPEDVGLMLVLQGMWDELRDAHSSRDALSRAVRAHLLPALAHRLFHGLRWPAALIHHRWRVMAETYLDTFSRAARTYGVYIAAGSIPLPAIDLGGPNARVVDHRIYNTAYLFDPSGDIVGTQRKVHLIDLEGPQMLGLTPSPSGEIRAYSTELGTVGIAICLDAFQEDVLQALSAQGVQILVQPSANPGPWSKGQQEDWLNGSYRAVQIRKIFRYAVNPMMTGRIWEIEFYGQSSIITSEPTPPARGYRDLGPMVGFLQVAWSDSNEEILVARVPHPDLSV</sequence>
<dbReference type="GO" id="GO:0016746">
    <property type="term" value="F:acyltransferase activity"/>
    <property type="evidence" value="ECO:0007669"/>
    <property type="project" value="UniProtKB-KW"/>
</dbReference>
<keyword evidence="3" id="KW-0012">Acyltransferase</keyword>
<evidence type="ECO:0000256" key="1">
    <source>
        <dbReference type="ARBA" id="ARBA00022801"/>
    </source>
</evidence>
<name>D1CHE2_THET1</name>
<dbReference type="eggNOG" id="COG0388">
    <property type="taxonomic scope" value="Bacteria"/>
</dbReference>
<reference evidence="4" key="1">
    <citation type="journal article" date="2010" name="Stand. Genomic Sci.">
        <title>Complete genome sequence of 'Thermobaculum terrenum' type strain (YNP1).</title>
        <authorList>
            <person name="Kiss H."/>
            <person name="Cleland D."/>
            <person name="Lapidus A."/>
            <person name="Lucas S."/>
            <person name="Glavina Del Rio T."/>
            <person name="Nolan M."/>
            <person name="Tice H."/>
            <person name="Han C."/>
            <person name="Goodwin L."/>
            <person name="Pitluck S."/>
            <person name="Liolios K."/>
            <person name="Ivanova N."/>
            <person name="Mavromatis K."/>
            <person name="Ovchinnikova G."/>
            <person name="Pati A."/>
            <person name="Chen A."/>
            <person name="Palaniappan K."/>
            <person name="Land M."/>
            <person name="Hauser L."/>
            <person name="Chang Y."/>
            <person name="Jeffries C."/>
            <person name="Lu M."/>
            <person name="Brettin T."/>
            <person name="Detter J."/>
            <person name="Goker M."/>
            <person name="Tindall B."/>
            <person name="Beck B."/>
            <person name="McDermott T."/>
            <person name="Woyke T."/>
            <person name="Bristow J."/>
            <person name="Eisen J."/>
            <person name="Markowitz V."/>
            <person name="Hugenholtz P."/>
            <person name="Kyrpides N."/>
            <person name="Klenk H."/>
            <person name="Cheng J."/>
        </authorList>
    </citation>
    <scope>NUCLEOTIDE SEQUENCE [LARGE SCALE GENOMIC DNA]</scope>
    <source>
        <strain evidence="4">ATCC BAA-798 / YNP1</strain>
    </source>
</reference>
<protein>
    <submittedName>
        <fullName evidence="3">Nitrilase/cyanide hydratase and apolipoprotein N-acyltransferase</fullName>
    </submittedName>
</protein>
<dbReference type="PANTHER" id="PTHR43674">
    <property type="entry name" value="NITRILASE C965.09-RELATED"/>
    <property type="match status" value="1"/>
</dbReference>
<organism evidence="3 4">
    <name type="scientific">Thermobaculum terrenum (strain ATCC BAA-798 / CCMEE 7001 / YNP1)</name>
    <dbReference type="NCBI Taxonomy" id="525904"/>
    <lineage>
        <taxon>Bacteria</taxon>
        <taxon>Bacillati</taxon>
        <taxon>Chloroflexota</taxon>
        <taxon>Chloroflexia</taxon>
        <taxon>Candidatus Thermobaculales</taxon>
        <taxon>Candidatus Thermobaculaceae</taxon>
        <taxon>Thermobaculum</taxon>
    </lineage>
</organism>
<feature type="domain" description="CN hydrolase" evidence="2">
    <location>
        <begin position="55"/>
        <end position="326"/>
    </location>
</feature>
<dbReference type="KEGG" id="ttr:Tter_2264"/>
<dbReference type="Proteomes" id="UP000000323">
    <property type="component" value="Chromosome 2"/>
</dbReference>
<keyword evidence="3" id="KW-0808">Transferase</keyword>
<gene>
    <name evidence="3" type="ordered locus">Tter_2264</name>
</gene>
<keyword evidence="4" id="KW-1185">Reference proteome</keyword>
<dbReference type="AlphaFoldDB" id="D1CHE2"/>
<dbReference type="InterPro" id="IPR050345">
    <property type="entry name" value="Aliph_Amidase/BUP"/>
</dbReference>
<dbReference type="InterPro" id="IPR003010">
    <property type="entry name" value="C-N_Hydrolase"/>
</dbReference>